<dbReference type="EMBL" id="JACJTB010000078">
    <property type="protein sequence ID" value="MBD2598500.1"/>
    <property type="molecule type" value="Genomic_DNA"/>
</dbReference>
<comment type="caution">
    <text evidence="2">The sequence shown here is derived from an EMBL/GenBank/DDBJ whole genome shotgun (WGS) entry which is preliminary data.</text>
</comment>
<dbReference type="InterPro" id="IPR051082">
    <property type="entry name" value="Pentapeptide-BTB/POZ_domain"/>
</dbReference>
<keyword evidence="3" id="KW-1185">Reference proteome</keyword>
<dbReference type="Proteomes" id="UP000603457">
    <property type="component" value="Unassembled WGS sequence"/>
</dbReference>
<dbReference type="Pfam" id="PF00805">
    <property type="entry name" value="Pentapeptide"/>
    <property type="match status" value="2"/>
</dbReference>
<proteinExistence type="predicted"/>
<reference evidence="2 3" key="1">
    <citation type="journal article" date="2020" name="ISME J.">
        <title>Comparative genomics reveals insights into cyanobacterial evolution and habitat adaptation.</title>
        <authorList>
            <person name="Chen M.Y."/>
            <person name="Teng W.K."/>
            <person name="Zhao L."/>
            <person name="Hu C.X."/>
            <person name="Zhou Y.K."/>
            <person name="Han B.P."/>
            <person name="Song L.R."/>
            <person name="Shu W.S."/>
        </authorList>
    </citation>
    <scope>NUCLEOTIDE SEQUENCE [LARGE SCALE GENOMIC DNA]</scope>
    <source>
        <strain evidence="2 3">FACHB-130</strain>
    </source>
</reference>
<keyword evidence="1" id="KW-0472">Membrane</keyword>
<protein>
    <submittedName>
        <fullName evidence="2">Pentapeptide repeat-containing protein</fullName>
    </submittedName>
</protein>
<gene>
    <name evidence="2" type="ORF">H6G74_30015</name>
</gene>
<evidence type="ECO:0000256" key="1">
    <source>
        <dbReference type="SAM" id="Phobius"/>
    </source>
</evidence>
<dbReference type="PANTHER" id="PTHR14136:SF17">
    <property type="entry name" value="BTB_POZ DOMAIN-CONTAINING PROTEIN KCTD9"/>
    <property type="match status" value="1"/>
</dbReference>
<name>A0ABR8G5E9_9NOSO</name>
<feature type="transmembrane region" description="Helical" evidence="1">
    <location>
        <begin position="12"/>
        <end position="32"/>
    </location>
</feature>
<dbReference type="Gene3D" id="2.160.20.80">
    <property type="entry name" value="E3 ubiquitin-protein ligase SopA"/>
    <property type="match status" value="1"/>
</dbReference>
<evidence type="ECO:0000313" key="3">
    <source>
        <dbReference type="Proteomes" id="UP000603457"/>
    </source>
</evidence>
<dbReference type="RefSeq" id="WP_190971150.1">
    <property type="nucleotide sequence ID" value="NZ_JACJTB010000078.1"/>
</dbReference>
<evidence type="ECO:0000313" key="2">
    <source>
        <dbReference type="EMBL" id="MBD2598500.1"/>
    </source>
</evidence>
<keyword evidence="1" id="KW-1133">Transmembrane helix</keyword>
<dbReference type="InterPro" id="IPR001646">
    <property type="entry name" value="5peptide_repeat"/>
</dbReference>
<dbReference type="SUPFAM" id="SSF141571">
    <property type="entry name" value="Pentapeptide repeat-like"/>
    <property type="match status" value="1"/>
</dbReference>
<dbReference type="PANTHER" id="PTHR14136">
    <property type="entry name" value="BTB_POZ DOMAIN-CONTAINING PROTEIN KCTD9"/>
    <property type="match status" value="1"/>
</dbReference>
<sequence length="337" mass="37959">MSENNTDTLKNWLIILAFIFILTVMGVVWLFLFSDFAFFNAKGLEASNRIDYGTKVLTTIGTIFGGLAVLINAYYAAKRWEAMDKSAMAANESAKAALQNAEAAQDKQITERFAKAIEQLGSEKIEVRLGAIYTLERIAKDSTKDHWTIMEILTAFMRENAPLKKEYEARVSEPPKLSTDIQATLTVIGRRNYHNEPNNQRLNLSRVDIRRANLNEGKLQRIIFNGANLYKAMLIGADLEEAIFSGTNLQETFLSFAKLQNATFLAANLQSTILVGANLQGAIFEEANLKGAILEKAILQTTNLRKVKNLEQWQIDQAKGDRTTILPDYLEYPKHWQ</sequence>
<organism evidence="2 3">
    <name type="scientific">Nostoc spongiaeforme FACHB-130</name>
    <dbReference type="NCBI Taxonomy" id="1357510"/>
    <lineage>
        <taxon>Bacteria</taxon>
        <taxon>Bacillati</taxon>
        <taxon>Cyanobacteriota</taxon>
        <taxon>Cyanophyceae</taxon>
        <taxon>Nostocales</taxon>
        <taxon>Nostocaceae</taxon>
        <taxon>Nostoc</taxon>
    </lineage>
</organism>
<feature type="transmembrane region" description="Helical" evidence="1">
    <location>
        <begin position="52"/>
        <end position="75"/>
    </location>
</feature>
<keyword evidence="1" id="KW-0812">Transmembrane</keyword>
<accession>A0ABR8G5E9</accession>